<dbReference type="RefSeq" id="WP_311951466.1">
    <property type="nucleotide sequence ID" value="NZ_JAVLVU010000001.1"/>
</dbReference>
<accession>A0ABU3GWI2</accession>
<sequence>MKSSAWYNKLWRNKLNKLPVKGDAGAAWANMQQMLDAHLPVSGVPGASPAAAKSIVAKIVSMAAYVLPAAAMVGAATWFVVKPPARQKIALKPGKQKEYHLKADSVNREKGFITDNTVAAERMGADTAGNNHADTVVAYADNAKNNSLPIPENGTTESINKSTPGKTVTGGDVLLGKNGTAEKASLKGKPITSGGNSPHGPDHSTATHKRIDNGAFPSNYKAADKRGNSRVPLAYLTKLANGSIHSGRNNSTRIKNNGTLSNGGIKAVWEHDQKINAVANRYKAEIPKELNNYISASLNFSGLPTTASSPVLYIPKDASGKVEFNNSLLVAEDKPGKAVNSSVNELANNKPASAKPPKNKVPKEFNTPLYNWGLEAGLNLNNGAGWYVGIAADYALTNRLLIGAGLRLTSGSKISGSYKHPSFFQPDSAAAFTITEERKISAIQVPFNLTYKVSDLISIKAGAVINFAGSSGSASYTLGSVGSFSDTLRRTKSIDTAVSKSVLAGKVSLGFTGGVSLNFKNLSIDARYLALPPYQVNNPLGNYSGSYHPFQVGVTYWFDQGAKKQPGAK</sequence>
<proteinExistence type="predicted"/>
<protein>
    <recommendedName>
        <fullName evidence="5">Outer membrane protein beta-barrel domain-containing protein</fullName>
    </recommendedName>
</protein>
<comment type="caution">
    <text evidence="3">The sequence shown here is derived from an EMBL/GenBank/DDBJ whole genome shotgun (WGS) entry which is preliminary data.</text>
</comment>
<organism evidence="3 4">
    <name type="scientific">Mucilaginibacter terrae</name>
    <dbReference type="NCBI Taxonomy" id="1955052"/>
    <lineage>
        <taxon>Bacteria</taxon>
        <taxon>Pseudomonadati</taxon>
        <taxon>Bacteroidota</taxon>
        <taxon>Sphingobacteriia</taxon>
        <taxon>Sphingobacteriales</taxon>
        <taxon>Sphingobacteriaceae</taxon>
        <taxon>Mucilaginibacter</taxon>
    </lineage>
</organism>
<keyword evidence="2" id="KW-1133">Transmembrane helix</keyword>
<dbReference type="EMBL" id="JAVLVU010000001">
    <property type="protein sequence ID" value="MDT3404128.1"/>
    <property type="molecule type" value="Genomic_DNA"/>
</dbReference>
<reference evidence="4" key="1">
    <citation type="submission" date="2023-07" db="EMBL/GenBank/DDBJ databases">
        <title>Functional and genomic diversity of the sorghum phyllosphere microbiome.</title>
        <authorList>
            <person name="Shade A."/>
        </authorList>
    </citation>
    <scope>NUCLEOTIDE SEQUENCE [LARGE SCALE GENOMIC DNA]</scope>
    <source>
        <strain evidence="4">SORGH_AS_0422</strain>
    </source>
</reference>
<feature type="region of interest" description="Disordered" evidence="1">
    <location>
        <begin position="147"/>
        <end position="224"/>
    </location>
</feature>
<keyword evidence="2" id="KW-0812">Transmembrane</keyword>
<keyword evidence="4" id="KW-1185">Reference proteome</keyword>
<evidence type="ECO:0000256" key="1">
    <source>
        <dbReference type="SAM" id="MobiDB-lite"/>
    </source>
</evidence>
<feature type="compositionally biased region" description="Polar residues" evidence="1">
    <location>
        <begin position="147"/>
        <end position="166"/>
    </location>
</feature>
<keyword evidence="2" id="KW-0472">Membrane</keyword>
<evidence type="ECO:0000313" key="3">
    <source>
        <dbReference type="EMBL" id="MDT3404128.1"/>
    </source>
</evidence>
<evidence type="ECO:0008006" key="5">
    <source>
        <dbReference type="Google" id="ProtNLM"/>
    </source>
</evidence>
<dbReference type="Proteomes" id="UP001258315">
    <property type="component" value="Unassembled WGS sequence"/>
</dbReference>
<evidence type="ECO:0000256" key="2">
    <source>
        <dbReference type="SAM" id="Phobius"/>
    </source>
</evidence>
<name>A0ABU3GWI2_9SPHI</name>
<feature type="transmembrane region" description="Helical" evidence="2">
    <location>
        <begin position="62"/>
        <end position="81"/>
    </location>
</feature>
<evidence type="ECO:0000313" key="4">
    <source>
        <dbReference type="Proteomes" id="UP001258315"/>
    </source>
</evidence>
<gene>
    <name evidence="3" type="ORF">QE417_003200</name>
</gene>